<dbReference type="GO" id="GO:0005737">
    <property type="term" value="C:cytoplasm"/>
    <property type="evidence" value="ECO:0007669"/>
    <property type="project" value="TreeGrafter"/>
</dbReference>
<dbReference type="AlphaFoldDB" id="A0A3P7LI58"/>
<gene>
    <name evidence="3" type="ORF">DILT_LOCUS12416</name>
</gene>
<dbReference type="GO" id="GO:0004620">
    <property type="term" value="F:phospholipase activity"/>
    <property type="evidence" value="ECO:0007669"/>
    <property type="project" value="TreeGrafter"/>
</dbReference>
<dbReference type="Proteomes" id="UP000281553">
    <property type="component" value="Unassembled WGS sequence"/>
</dbReference>
<organism evidence="3 4">
    <name type="scientific">Dibothriocephalus latus</name>
    <name type="common">Fish tapeworm</name>
    <name type="synonym">Diphyllobothrium latum</name>
    <dbReference type="NCBI Taxonomy" id="60516"/>
    <lineage>
        <taxon>Eukaryota</taxon>
        <taxon>Metazoa</taxon>
        <taxon>Spiralia</taxon>
        <taxon>Lophotrochozoa</taxon>
        <taxon>Platyhelminthes</taxon>
        <taxon>Cestoda</taxon>
        <taxon>Eucestoda</taxon>
        <taxon>Diphyllobothriidea</taxon>
        <taxon>Diphyllobothriidae</taxon>
        <taxon>Dibothriocephalus</taxon>
    </lineage>
</organism>
<evidence type="ECO:0000256" key="1">
    <source>
        <dbReference type="ARBA" id="ARBA00038464"/>
    </source>
</evidence>
<protein>
    <recommendedName>
        <fullName evidence="2">DDHD domain-containing protein</fullName>
    </recommendedName>
</protein>
<dbReference type="PROSITE" id="PS51043">
    <property type="entry name" value="DDHD"/>
    <property type="match status" value="1"/>
</dbReference>
<keyword evidence="4" id="KW-1185">Reference proteome</keyword>
<accession>A0A3P7LI58</accession>
<evidence type="ECO:0000313" key="4">
    <source>
        <dbReference type="Proteomes" id="UP000281553"/>
    </source>
</evidence>
<proteinExistence type="inferred from homology"/>
<dbReference type="GO" id="GO:0046872">
    <property type="term" value="F:metal ion binding"/>
    <property type="evidence" value="ECO:0007669"/>
    <property type="project" value="InterPro"/>
</dbReference>
<reference evidence="3 4" key="1">
    <citation type="submission" date="2018-11" db="EMBL/GenBank/DDBJ databases">
        <authorList>
            <consortium name="Pathogen Informatics"/>
        </authorList>
    </citation>
    <scope>NUCLEOTIDE SEQUENCE [LARGE SCALE GENOMIC DNA]</scope>
</reference>
<sequence length="87" mass="9464">MAKLDSAKEVVKCLESQLQSLALQQLAANSSLENLFCVGSPLPVYLALRGVRPDSSSSPDKVMPRYLCRHIFNVFHPSDPAVGANVH</sequence>
<dbReference type="PANTHER" id="PTHR23509">
    <property type="entry name" value="PA-PL1 PHOSPHOLIPASE FAMILY"/>
    <property type="match status" value="1"/>
</dbReference>
<dbReference type="InterPro" id="IPR004177">
    <property type="entry name" value="DDHD_dom"/>
</dbReference>
<evidence type="ECO:0000313" key="3">
    <source>
        <dbReference type="EMBL" id="VDN16585.1"/>
    </source>
</evidence>
<dbReference type="InterPro" id="IPR058055">
    <property type="entry name" value="PA-PLA1"/>
</dbReference>
<name>A0A3P7LI58_DIBLA</name>
<feature type="domain" description="DDHD" evidence="2">
    <location>
        <begin position="28"/>
        <end position="87"/>
    </location>
</feature>
<evidence type="ECO:0000259" key="2">
    <source>
        <dbReference type="PROSITE" id="PS51043"/>
    </source>
</evidence>
<dbReference type="OrthoDB" id="6273062at2759"/>
<dbReference type="PANTHER" id="PTHR23509:SF48">
    <property type="entry name" value="INTRACELLULAR PHOSPHOLIPASE A1"/>
    <property type="match status" value="1"/>
</dbReference>
<dbReference type="EMBL" id="UYRU01066380">
    <property type="protein sequence ID" value="VDN16585.1"/>
    <property type="molecule type" value="Genomic_DNA"/>
</dbReference>
<comment type="similarity">
    <text evidence="1">Belongs to the PA-PLA1 family.</text>
</comment>
<dbReference type="Pfam" id="PF02862">
    <property type="entry name" value="DDHD"/>
    <property type="match status" value="1"/>
</dbReference>